<keyword evidence="1" id="KW-0812">Transmembrane</keyword>
<reference evidence="2 3" key="1">
    <citation type="submission" date="2024-01" db="EMBL/GenBank/DDBJ databases">
        <title>Hyphobacterium bacterium isolated from marine sediment.</title>
        <authorList>
            <person name="Zhao S."/>
        </authorList>
    </citation>
    <scope>NUCLEOTIDE SEQUENCE [LARGE SCALE GENOMIC DNA]</scope>
    <source>
        <strain evidence="3">HN65</strain>
    </source>
</reference>
<accession>A0ABU7LPY2</accession>
<evidence type="ECO:0008006" key="4">
    <source>
        <dbReference type="Google" id="ProtNLM"/>
    </source>
</evidence>
<keyword evidence="1" id="KW-0472">Membrane</keyword>
<sequence>MTKFKGQIETIAAIAQIVASAGVILSVIYLATEVRATTTALNAQTHFNALTLFNDHLMSIVEDEQLADIMHRGDTDPDLLSETEWRRYSELMLVAMNTWEYAYYLHEQNAVPDQLWEGGDAAYRDLAANSRGAQRFWRESRGFFAEPFGSYANQFFPEDRTDE</sequence>
<name>A0ABU7LPY2_9PROT</name>
<dbReference type="EMBL" id="JAZDRP010000003">
    <property type="protein sequence ID" value="MEE2525979.1"/>
    <property type="molecule type" value="Genomic_DNA"/>
</dbReference>
<organism evidence="2 3">
    <name type="scientific">Hyphobacterium lacteum</name>
    <dbReference type="NCBI Taxonomy" id="3116575"/>
    <lineage>
        <taxon>Bacteria</taxon>
        <taxon>Pseudomonadati</taxon>
        <taxon>Pseudomonadota</taxon>
        <taxon>Alphaproteobacteria</taxon>
        <taxon>Maricaulales</taxon>
        <taxon>Maricaulaceae</taxon>
        <taxon>Hyphobacterium</taxon>
    </lineage>
</organism>
<keyword evidence="3" id="KW-1185">Reference proteome</keyword>
<feature type="transmembrane region" description="Helical" evidence="1">
    <location>
        <begin position="12"/>
        <end position="31"/>
    </location>
</feature>
<dbReference type="Proteomes" id="UP001354971">
    <property type="component" value="Unassembled WGS sequence"/>
</dbReference>
<evidence type="ECO:0000313" key="2">
    <source>
        <dbReference type="EMBL" id="MEE2525979.1"/>
    </source>
</evidence>
<keyword evidence="1" id="KW-1133">Transmembrane helix</keyword>
<proteinExistence type="predicted"/>
<protein>
    <recommendedName>
        <fullName evidence="4">Methyl-accepting chemotaxis protein</fullName>
    </recommendedName>
</protein>
<dbReference type="RefSeq" id="WP_330198638.1">
    <property type="nucleotide sequence ID" value="NZ_JAZDRP010000003.1"/>
</dbReference>
<comment type="caution">
    <text evidence="2">The sequence shown here is derived from an EMBL/GenBank/DDBJ whole genome shotgun (WGS) entry which is preliminary data.</text>
</comment>
<evidence type="ECO:0000313" key="3">
    <source>
        <dbReference type="Proteomes" id="UP001354971"/>
    </source>
</evidence>
<gene>
    <name evidence="2" type="ORF">V0U79_06340</name>
</gene>
<evidence type="ECO:0000256" key="1">
    <source>
        <dbReference type="SAM" id="Phobius"/>
    </source>
</evidence>